<dbReference type="InterPro" id="IPR036047">
    <property type="entry name" value="F-box-like_dom_sf"/>
</dbReference>
<sequence>MAVDLSNNNQHSLNQKPFCVCEFTSTRSLYIQDSPFKNGIFDYSQQSIAKARHVVDEGASKVDALDQVIRRLQQHRDQIHRVVLEHQAFLPPIARIPNDVLHLVFDQVVGWGWDLAEGNLWTLVSVCRRWRSLAFSQRSLWSRIALDVDHNTNNEDRALLACWRVQMQLDRLGGETLQCHLDINRIERYEHPYIRTTALRLLSSLDRCTDLDLAHITSSIADLSEELPDGPPLFPRIRNLIARRWDTYECSLESGFLSDMPALKDIVISTAYLPSLNNRIPELFGRLTSLKIHQCTTNPAEITAVLCVAAKLQRLHLHSAFPGRLYTHHDWPVTKVAELPFLDYLDAHLHPVSQFGKILPYGDPGAYDFVRQVVYNIRAPNIKDLQLNGIGREDMRALKTCLGCIDADTNSSDGAVSQVSKLTIVDPKEDSLSELSKLLDRSPALEHLQIIADNAGTTTCNIDPLLEALTWTRAEEQEELGFRRLCPQLWQMRLIRCTMSEKSLDEMMDSRLILEEGADSASHFDRPTKSLDGVDIGLPSYTD</sequence>
<dbReference type="InterPro" id="IPR001810">
    <property type="entry name" value="F-box_dom"/>
</dbReference>
<dbReference type="AlphaFoldDB" id="A0A5C3QTX2"/>
<dbReference type="Pfam" id="PF12937">
    <property type="entry name" value="F-box-like"/>
    <property type="match status" value="1"/>
</dbReference>
<dbReference type="EMBL" id="ML178816">
    <property type="protein sequence ID" value="TFL05506.1"/>
    <property type="molecule type" value="Genomic_DNA"/>
</dbReference>
<dbReference type="STRING" id="1884261.A0A5C3QTX2"/>
<dbReference type="SUPFAM" id="SSF81383">
    <property type="entry name" value="F-box domain"/>
    <property type="match status" value="1"/>
</dbReference>
<keyword evidence="3" id="KW-1185">Reference proteome</keyword>
<name>A0A5C3QTX2_9AGAR</name>
<protein>
    <recommendedName>
        <fullName evidence="1">F-box domain-containing protein</fullName>
    </recommendedName>
</protein>
<feature type="domain" description="F-box" evidence="1">
    <location>
        <begin position="93"/>
        <end position="146"/>
    </location>
</feature>
<gene>
    <name evidence="2" type="ORF">BDV98DRAFT_600883</name>
</gene>
<dbReference type="Proteomes" id="UP000305067">
    <property type="component" value="Unassembled WGS sequence"/>
</dbReference>
<evidence type="ECO:0000313" key="3">
    <source>
        <dbReference type="Proteomes" id="UP000305067"/>
    </source>
</evidence>
<dbReference type="OrthoDB" id="3365698at2759"/>
<evidence type="ECO:0000259" key="1">
    <source>
        <dbReference type="Pfam" id="PF12937"/>
    </source>
</evidence>
<evidence type="ECO:0000313" key="2">
    <source>
        <dbReference type="EMBL" id="TFL05506.1"/>
    </source>
</evidence>
<proteinExistence type="predicted"/>
<dbReference type="Gene3D" id="3.80.10.10">
    <property type="entry name" value="Ribonuclease Inhibitor"/>
    <property type="match status" value="1"/>
</dbReference>
<dbReference type="Gene3D" id="1.20.1280.50">
    <property type="match status" value="1"/>
</dbReference>
<reference evidence="2 3" key="1">
    <citation type="journal article" date="2019" name="Nat. Ecol. Evol.">
        <title>Megaphylogeny resolves global patterns of mushroom evolution.</title>
        <authorList>
            <person name="Varga T."/>
            <person name="Krizsan K."/>
            <person name="Foldi C."/>
            <person name="Dima B."/>
            <person name="Sanchez-Garcia M."/>
            <person name="Sanchez-Ramirez S."/>
            <person name="Szollosi G.J."/>
            <person name="Szarkandi J.G."/>
            <person name="Papp V."/>
            <person name="Albert L."/>
            <person name="Andreopoulos W."/>
            <person name="Angelini C."/>
            <person name="Antonin V."/>
            <person name="Barry K.W."/>
            <person name="Bougher N.L."/>
            <person name="Buchanan P."/>
            <person name="Buyck B."/>
            <person name="Bense V."/>
            <person name="Catcheside P."/>
            <person name="Chovatia M."/>
            <person name="Cooper J."/>
            <person name="Damon W."/>
            <person name="Desjardin D."/>
            <person name="Finy P."/>
            <person name="Geml J."/>
            <person name="Haridas S."/>
            <person name="Hughes K."/>
            <person name="Justo A."/>
            <person name="Karasinski D."/>
            <person name="Kautmanova I."/>
            <person name="Kiss B."/>
            <person name="Kocsube S."/>
            <person name="Kotiranta H."/>
            <person name="LaButti K.M."/>
            <person name="Lechner B.E."/>
            <person name="Liimatainen K."/>
            <person name="Lipzen A."/>
            <person name="Lukacs Z."/>
            <person name="Mihaltcheva S."/>
            <person name="Morgado L.N."/>
            <person name="Niskanen T."/>
            <person name="Noordeloos M.E."/>
            <person name="Ohm R.A."/>
            <person name="Ortiz-Santana B."/>
            <person name="Ovrebo C."/>
            <person name="Racz N."/>
            <person name="Riley R."/>
            <person name="Savchenko A."/>
            <person name="Shiryaev A."/>
            <person name="Soop K."/>
            <person name="Spirin V."/>
            <person name="Szebenyi C."/>
            <person name="Tomsovsky M."/>
            <person name="Tulloss R.E."/>
            <person name="Uehling J."/>
            <person name="Grigoriev I.V."/>
            <person name="Vagvolgyi C."/>
            <person name="Papp T."/>
            <person name="Martin F.M."/>
            <person name="Miettinen O."/>
            <person name="Hibbett D.S."/>
            <person name="Nagy L.G."/>
        </authorList>
    </citation>
    <scope>NUCLEOTIDE SEQUENCE [LARGE SCALE GENOMIC DNA]</scope>
    <source>
        <strain evidence="2 3">CBS 309.79</strain>
    </source>
</reference>
<accession>A0A5C3QTX2</accession>
<dbReference type="InterPro" id="IPR032675">
    <property type="entry name" value="LRR_dom_sf"/>
</dbReference>
<organism evidence="2 3">
    <name type="scientific">Pterulicium gracile</name>
    <dbReference type="NCBI Taxonomy" id="1884261"/>
    <lineage>
        <taxon>Eukaryota</taxon>
        <taxon>Fungi</taxon>
        <taxon>Dikarya</taxon>
        <taxon>Basidiomycota</taxon>
        <taxon>Agaricomycotina</taxon>
        <taxon>Agaricomycetes</taxon>
        <taxon>Agaricomycetidae</taxon>
        <taxon>Agaricales</taxon>
        <taxon>Pleurotineae</taxon>
        <taxon>Pterulaceae</taxon>
        <taxon>Pterulicium</taxon>
    </lineage>
</organism>